<dbReference type="InterPro" id="IPR000743">
    <property type="entry name" value="Glyco_hydro_28"/>
</dbReference>
<evidence type="ECO:0000256" key="8">
    <source>
        <dbReference type="ARBA" id="ARBA00023316"/>
    </source>
</evidence>
<dbReference type="GO" id="GO:0004650">
    <property type="term" value="F:polygalacturonase activity"/>
    <property type="evidence" value="ECO:0007669"/>
    <property type="project" value="UniProtKB-EC"/>
</dbReference>
<dbReference type="OrthoDB" id="1546079at2759"/>
<keyword evidence="4" id="KW-0677">Repeat</keyword>
<gene>
    <name evidence="14" type="primary">PG1_4</name>
    <name evidence="14" type="ORF">PHYPSEUDO_006262</name>
</gene>
<dbReference type="GO" id="GO:0005576">
    <property type="term" value="C:extracellular region"/>
    <property type="evidence" value="ECO:0007669"/>
    <property type="project" value="TreeGrafter"/>
</dbReference>
<sequence length="446" mass="46061">MKFLSSMIVFALMVSAAHGGQMARQSTNPKCNAKNKTPSTGSSTQQWSSASSVEGSSASSASSQSTQQSSTASSQAAQQSSTDASQSTQQQSSSDASQSTQQQQSSTASSGATTTSSACTLTGTYSKAADVSSCKNVVIKDLSVPASTTLDLTKLTKGATITFEGTTTFEQAEWKGPLILLTGTDLTVTGTGTLDGQGALYWKKGTSIDRPVFFRLKRVMSSALKGFNIKNSPYRTFSILDSEDTTISGLTLDSKAGDNVAKNTDGFDLSRNLRLTISGCTVYNQDDCLAMQSSNDTSFTGNTCSGGHGISIGSLGGDTVNGSDIVSGLTVKNNKIIDSVNGIRIKTIIGKQGTVTGASYTGNTLTNVKNAIVIHSDYSKDKGGYTGDASSLVEITDITVSGLSGTADNVYDILVNPKVVSGWTFSGITVKGASGSCSGEPSDVKC</sequence>
<evidence type="ECO:0000256" key="11">
    <source>
        <dbReference type="RuleBase" id="RU361169"/>
    </source>
</evidence>
<proteinExistence type="inferred from homology"/>
<evidence type="ECO:0000256" key="2">
    <source>
        <dbReference type="ARBA" id="ARBA00012736"/>
    </source>
</evidence>
<dbReference type="GO" id="GO:0071555">
    <property type="term" value="P:cell wall organization"/>
    <property type="evidence" value="ECO:0007669"/>
    <property type="project" value="UniProtKB-KW"/>
</dbReference>
<evidence type="ECO:0000256" key="6">
    <source>
        <dbReference type="ARBA" id="ARBA00023157"/>
    </source>
</evidence>
<accession>A0A8T1VJ17</accession>
<evidence type="ECO:0000256" key="9">
    <source>
        <dbReference type="ARBA" id="ARBA00034074"/>
    </source>
</evidence>
<dbReference type="FunFam" id="2.160.20.10:FF:000002">
    <property type="entry name" value="Endopolygalacturonase D"/>
    <property type="match status" value="1"/>
</dbReference>
<organism evidence="14 15">
    <name type="scientific">Phytophthora pseudosyringae</name>
    <dbReference type="NCBI Taxonomy" id="221518"/>
    <lineage>
        <taxon>Eukaryota</taxon>
        <taxon>Sar</taxon>
        <taxon>Stramenopiles</taxon>
        <taxon>Oomycota</taxon>
        <taxon>Peronosporomycetes</taxon>
        <taxon>Peronosporales</taxon>
        <taxon>Peronosporaceae</taxon>
        <taxon>Phytophthora</taxon>
    </lineage>
</organism>
<dbReference type="InterPro" id="IPR050434">
    <property type="entry name" value="Glycosyl_hydrlase_28"/>
</dbReference>
<keyword evidence="3 13" id="KW-0732">Signal</keyword>
<dbReference type="EC" id="3.2.1.15" evidence="2"/>
<evidence type="ECO:0000256" key="10">
    <source>
        <dbReference type="PROSITE-ProRule" id="PRU10052"/>
    </source>
</evidence>
<dbReference type="AlphaFoldDB" id="A0A8T1VJ17"/>
<dbReference type="Proteomes" id="UP000694044">
    <property type="component" value="Unassembled WGS sequence"/>
</dbReference>
<keyword evidence="6" id="KW-1015">Disulfide bond</keyword>
<keyword evidence="15" id="KW-1185">Reference proteome</keyword>
<feature type="compositionally biased region" description="Polar residues" evidence="12">
    <location>
        <begin position="23"/>
        <end position="38"/>
    </location>
</feature>
<evidence type="ECO:0000313" key="14">
    <source>
        <dbReference type="EMBL" id="KAG7381257.1"/>
    </source>
</evidence>
<dbReference type="SMART" id="SM00710">
    <property type="entry name" value="PbH1"/>
    <property type="match status" value="6"/>
</dbReference>
<protein>
    <recommendedName>
        <fullName evidence="2">endo-polygalacturonase</fullName>
        <ecNumber evidence="2">3.2.1.15</ecNumber>
    </recommendedName>
</protein>
<feature type="active site" evidence="10">
    <location>
        <position position="308"/>
    </location>
</feature>
<evidence type="ECO:0000256" key="4">
    <source>
        <dbReference type="ARBA" id="ARBA00022737"/>
    </source>
</evidence>
<feature type="region of interest" description="Disordered" evidence="12">
    <location>
        <begin position="23"/>
        <end position="116"/>
    </location>
</feature>
<name>A0A8T1VJ17_9STRA</name>
<feature type="compositionally biased region" description="Low complexity" evidence="12">
    <location>
        <begin position="39"/>
        <end position="116"/>
    </location>
</feature>
<dbReference type="InterPro" id="IPR006626">
    <property type="entry name" value="PbH1"/>
</dbReference>
<dbReference type="GO" id="GO:0045490">
    <property type="term" value="P:pectin catabolic process"/>
    <property type="evidence" value="ECO:0007669"/>
    <property type="project" value="TreeGrafter"/>
</dbReference>
<evidence type="ECO:0000256" key="7">
    <source>
        <dbReference type="ARBA" id="ARBA00023295"/>
    </source>
</evidence>
<evidence type="ECO:0000256" key="12">
    <source>
        <dbReference type="SAM" id="MobiDB-lite"/>
    </source>
</evidence>
<dbReference type="Pfam" id="PF00295">
    <property type="entry name" value="Glyco_hydro_28"/>
    <property type="match status" value="1"/>
</dbReference>
<dbReference type="PANTHER" id="PTHR31884">
    <property type="entry name" value="POLYGALACTURONASE"/>
    <property type="match status" value="1"/>
</dbReference>
<evidence type="ECO:0000256" key="13">
    <source>
        <dbReference type="SAM" id="SignalP"/>
    </source>
</evidence>
<feature type="chain" id="PRO_5035841909" description="endo-polygalacturonase" evidence="13">
    <location>
        <begin position="20"/>
        <end position="446"/>
    </location>
</feature>
<keyword evidence="5 11" id="KW-0378">Hydrolase</keyword>
<comment type="caution">
    <text evidence="14">The sequence shown here is derived from an EMBL/GenBank/DDBJ whole genome shotgun (WGS) entry which is preliminary data.</text>
</comment>
<evidence type="ECO:0000256" key="5">
    <source>
        <dbReference type="ARBA" id="ARBA00022801"/>
    </source>
</evidence>
<dbReference type="EMBL" id="JAGDFM010000254">
    <property type="protein sequence ID" value="KAG7381257.1"/>
    <property type="molecule type" value="Genomic_DNA"/>
</dbReference>
<feature type="signal peptide" evidence="13">
    <location>
        <begin position="1"/>
        <end position="19"/>
    </location>
</feature>
<keyword evidence="7 11" id="KW-0326">Glycosidase</keyword>
<evidence type="ECO:0000256" key="1">
    <source>
        <dbReference type="ARBA" id="ARBA00008834"/>
    </source>
</evidence>
<evidence type="ECO:0000256" key="3">
    <source>
        <dbReference type="ARBA" id="ARBA00022729"/>
    </source>
</evidence>
<comment type="catalytic activity">
    <reaction evidence="9">
        <text>(1,4-alpha-D-galacturonosyl)n+m + H2O = (1,4-alpha-D-galacturonosyl)n + (1,4-alpha-D-galacturonosyl)m.</text>
        <dbReference type="EC" id="3.2.1.15"/>
    </reaction>
</comment>
<reference evidence="14" key="1">
    <citation type="submission" date="2021-02" db="EMBL/GenBank/DDBJ databases">
        <authorList>
            <person name="Palmer J.M."/>
        </authorList>
    </citation>
    <scope>NUCLEOTIDE SEQUENCE</scope>
    <source>
        <strain evidence="14">SCRP734</strain>
    </source>
</reference>
<comment type="similarity">
    <text evidence="1 11">Belongs to the glycosyl hydrolase 28 family.</text>
</comment>
<dbReference type="PANTHER" id="PTHR31884:SF1">
    <property type="entry name" value="POLYGALACTURONASE"/>
    <property type="match status" value="1"/>
</dbReference>
<keyword evidence="8" id="KW-0961">Cell wall biogenesis/degradation</keyword>
<evidence type="ECO:0000313" key="15">
    <source>
        <dbReference type="Proteomes" id="UP000694044"/>
    </source>
</evidence>
<dbReference type="PROSITE" id="PS00502">
    <property type="entry name" value="POLYGALACTURONASE"/>
    <property type="match status" value="1"/>
</dbReference>